<evidence type="ECO:0000256" key="2">
    <source>
        <dbReference type="ARBA" id="ARBA00023163"/>
    </source>
</evidence>
<accession>A0A3N6MTT4</accession>
<feature type="domain" description="GAF" evidence="6">
    <location>
        <begin position="165"/>
        <end position="308"/>
    </location>
</feature>
<dbReference type="SUPFAM" id="SSF55781">
    <property type="entry name" value="GAF domain-like"/>
    <property type="match status" value="1"/>
</dbReference>
<evidence type="ECO:0000259" key="5">
    <source>
        <dbReference type="Pfam" id="PF08448"/>
    </source>
</evidence>
<dbReference type="Pfam" id="PF13185">
    <property type="entry name" value="GAF_2"/>
    <property type="match status" value="1"/>
</dbReference>
<evidence type="ECO:0000256" key="1">
    <source>
        <dbReference type="ARBA" id="ARBA00023015"/>
    </source>
</evidence>
<protein>
    <submittedName>
        <fullName evidence="8">Histidine kinase</fullName>
    </submittedName>
</protein>
<dbReference type="Gene3D" id="3.30.450.20">
    <property type="entry name" value="PAS domain"/>
    <property type="match status" value="1"/>
</dbReference>
<dbReference type="GO" id="GO:0016301">
    <property type="term" value="F:kinase activity"/>
    <property type="evidence" value="ECO:0007669"/>
    <property type="project" value="UniProtKB-KW"/>
</dbReference>
<proteinExistence type="predicted"/>
<evidence type="ECO:0000259" key="4">
    <source>
        <dbReference type="Pfam" id="PF04967"/>
    </source>
</evidence>
<evidence type="ECO:0000313" key="8">
    <source>
        <dbReference type="EMBL" id="RQH01321.1"/>
    </source>
</evidence>
<feature type="coiled-coil region" evidence="3">
    <location>
        <begin position="126"/>
        <end position="153"/>
    </location>
</feature>
<keyword evidence="8" id="KW-0418">Kinase</keyword>
<evidence type="ECO:0000256" key="3">
    <source>
        <dbReference type="SAM" id="Coils"/>
    </source>
</evidence>
<dbReference type="Pfam" id="PF08448">
    <property type="entry name" value="PAS_4"/>
    <property type="match status" value="1"/>
</dbReference>
<keyword evidence="8" id="KW-0808">Transferase</keyword>
<gene>
    <name evidence="8" type="ORF">EA472_07690</name>
</gene>
<dbReference type="AlphaFoldDB" id="A0A3N6MTT4"/>
<dbReference type="InterPro" id="IPR029016">
    <property type="entry name" value="GAF-like_dom_sf"/>
</dbReference>
<sequence length="544" mass="60025">MSRRSELVSAAVETLPITVAVISDEGEILLTNRSWREFGPDDDPDDHVGVDYIAAATTDDDEHARRAVDGLERVIAGERETFAMEYPCHSPQEKRWFLMRANRFTVDGEVRASVIHLDITDRKLAELAAEESAEQLRAERRTLERVLERVDGLVRDVTDAVGAGTRDEIERRVCGHLVDVEPYEFAWIGRVDVTGGRIAPSEWGGRIDATVEDDLLLAPDGSHPAVRALETSEPQIVQGLERTASGGDRDWSTCVGADEAVRSMAALPLIHGEVTHGVVVVFATEPDAFEDREVLVLESLAGTIGTAVNAIETRRMLTSEAVVELEVAIEDPSLIVTTLARELEATVSYRGQTYDGDGTPLLYLYVGRTDGVADAAARVDGVTAVTVLSEREDGTLLELTLTDGLVTRLADHGAVIRRLDTDENVVDLTLEMPNSQSARSAFNLLDDRLNRVELISYQEIERPSRTPRDLAARLESTLTDRQLLALRKAYVSDYFEWPRAVSGEELAESMGITRSTFHQHLRSAQAKLLDELFDGDRVVGRQTE</sequence>
<keyword evidence="3" id="KW-0175">Coiled coil</keyword>
<name>A0A3N6MTT4_NATCH</name>
<dbReference type="OrthoDB" id="234125at2157"/>
<dbReference type="Proteomes" id="UP000281431">
    <property type="component" value="Unassembled WGS sequence"/>
</dbReference>
<evidence type="ECO:0000259" key="7">
    <source>
        <dbReference type="Pfam" id="PF15915"/>
    </source>
</evidence>
<dbReference type="PANTHER" id="PTHR34236:SF1">
    <property type="entry name" value="DIMETHYL SULFOXIDE REDUCTASE TRANSCRIPTIONAL ACTIVATOR"/>
    <property type="match status" value="1"/>
</dbReference>
<dbReference type="EMBL" id="REFZ01000004">
    <property type="protein sequence ID" value="RQH01321.1"/>
    <property type="molecule type" value="Genomic_DNA"/>
</dbReference>
<keyword evidence="2" id="KW-0804">Transcription</keyword>
<reference evidence="8 9" key="1">
    <citation type="submission" date="2018-10" db="EMBL/GenBank/DDBJ databases">
        <title>Natrarchaeobius chitinivorans gen. nov., sp. nov., and Natrarchaeobius haloalkaliphilus sp. nov., alkaliphilic, chitin-utilizing haloarchaea from hypersaline alkaline lakes.</title>
        <authorList>
            <person name="Sorokin D.Y."/>
            <person name="Elcheninov A.G."/>
            <person name="Kostrikina N.A."/>
            <person name="Bale N.J."/>
            <person name="Sinninghe Damste J.S."/>
            <person name="Khijniak T.V."/>
            <person name="Kublanov I.V."/>
            <person name="Toshchakov S.V."/>
        </authorList>
    </citation>
    <scope>NUCLEOTIDE SEQUENCE [LARGE SCALE GENOMIC DNA]</scope>
    <source>
        <strain evidence="8 9">AArcht7</strain>
    </source>
</reference>
<evidence type="ECO:0000259" key="6">
    <source>
        <dbReference type="Pfam" id="PF13185"/>
    </source>
</evidence>
<dbReference type="InterPro" id="IPR035965">
    <property type="entry name" value="PAS-like_dom_sf"/>
</dbReference>
<dbReference type="Pfam" id="PF15915">
    <property type="entry name" value="BAT"/>
    <property type="match status" value="1"/>
</dbReference>
<dbReference type="InterPro" id="IPR003018">
    <property type="entry name" value="GAF"/>
</dbReference>
<organism evidence="8 9">
    <name type="scientific">Natrarchaeobius chitinivorans</name>
    <dbReference type="NCBI Taxonomy" id="1679083"/>
    <lineage>
        <taxon>Archaea</taxon>
        <taxon>Methanobacteriati</taxon>
        <taxon>Methanobacteriota</taxon>
        <taxon>Stenosarchaea group</taxon>
        <taxon>Halobacteria</taxon>
        <taxon>Halobacteriales</taxon>
        <taxon>Natrialbaceae</taxon>
        <taxon>Natrarchaeobius</taxon>
    </lineage>
</organism>
<dbReference type="SUPFAM" id="SSF55785">
    <property type="entry name" value="PYP-like sensor domain (PAS domain)"/>
    <property type="match status" value="1"/>
</dbReference>
<dbReference type="InterPro" id="IPR013656">
    <property type="entry name" value="PAS_4"/>
</dbReference>
<comment type="caution">
    <text evidence="8">The sequence shown here is derived from an EMBL/GenBank/DDBJ whole genome shotgun (WGS) entry which is preliminary data.</text>
</comment>
<dbReference type="PANTHER" id="PTHR34236">
    <property type="entry name" value="DIMETHYL SULFOXIDE REDUCTASE TRANSCRIPTIONAL ACTIVATOR"/>
    <property type="match status" value="1"/>
</dbReference>
<feature type="domain" description="PAS fold-4" evidence="5">
    <location>
        <begin position="13"/>
        <end position="123"/>
    </location>
</feature>
<keyword evidence="1" id="KW-0805">Transcription regulation</keyword>
<dbReference type="Pfam" id="PF04967">
    <property type="entry name" value="HTH_10"/>
    <property type="match status" value="1"/>
</dbReference>
<dbReference type="InterPro" id="IPR007050">
    <property type="entry name" value="HTH_bacterioopsin"/>
</dbReference>
<keyword evidence="9" id="KW-1185">Reference proteome</keyword>
<feature type="domain" description="Bacterioopsin transcriptional activator GAF and HTH associated" evidence="7">
    <location>
        <begin position="320"/>
        <end position="471"/>
    </location>
</feature>
<dbReference type="Gene3D" id="3.30.450.40">
    <property type="match status" value="1"/>
</dbReference>
<dbReference type="InterPro" id="IPR013324">
    <property type="entry name" value="RNA_pol_sigma_r3/r4-like"/>
</dbReference>
<dbReference type="SUPFAM" id="SSF88659">
    <property type="entry name" value="Sigma3 and sigma4 domains of RNA polymerase sigma factors"/>
    <property type="match status" value="1"/>
</dbReference>
<evidence type="ECO:0000313" key="9">
    <source>
        <dbReference type="Proteomes" id="UP000281431"/>
    </source>
</evidence>
<feature type="domain" description="HTH bat-type" evidence="4">
    <location>
        <begin position="478"/>
        <end position="529"/>
    </location>
</feature>
<dbReference type="InterPro" id="IPR031803">
    <property type="entry name" value="BAT_GAF/HTH-assoc"/>
</dbReference>